<reference evidence="1 2" key="1">
    <citation type="submission" date="2024-02" db="EMBL/GenBank/DDBJ databases">
        <title>Winogradskyella poriferorum JCM 12885.</title>
        <authorList>
            <person name="Zhang D.-F."/>
            <person name="Fu Z.-Y."/>
        </authorList>
    </citation>
    <scope>NUCLEOTIDE SEQUENCE [LARGE SCALE GENOMIC DNA]</scope>
    <source>
        <strain evidence="1 2">JCM 12885</strain>
    </source>
</reference>
<dbReference type="Proteomes" id="UP001356704">
    <property type="component" value="Unassembled WGS sequence"/>
</dbReference>
<name>A0ABU7W6B7_9FLAO</name>
<evidence type="ECO:0000313" key="1">
    <source>
        <dbReference type="EMBL" id="MEF3079512.1"/>
    </source>
</evidence>
<proteinExistence type="predicted"/>
<dbReference type="EMBL" id="JAZHOU010000003">
    <property type="protein sequence ID" value="MEF3079512.1"/>
    <property type="molecule type" value="Genomic_DNA"/>
</dbReference>
<accession>A0ABU7W6B7</accession>
<comment type="caution">
    <text evidence="1">The sequence shown here is derived from an EMBL/GenBank/DDBJ whole genome shotgun (WGS) entry which is preliminary data.</text>
</comment>
<dbReference type="RefSeq" id="WP_331810270.1">
    <property type="nucleotide sequence ID" value="NZ_JAZHOU010000003.1"/>
</dbReference>
<sequence>METQDIRIGFKKLFGNEKYIHFVLTLYEAFPLRKRLFFWQEQLLKDFTNKFDLEPIEIEQVYEIFNHCPVHNYELKDDNVLIVDGNEISSKVSYEREKELFPMANINAPRDLERFNYPKDVNVVYCEKCRELKRV</sequence>
<keyword evidence="2" id="KW-1185">Reference proteome</keyword>
<organism evidence="1 2">
    <name type="scientific">Winogradskyella poriferorum</name>
    <dbReference type="NCBI Taxonomy" id="307627"/>
    <lineage>
        <taxon>Bacteria</taxon>
        <taxon>Pseudomonadati</taxon>
        <taxon>Bacteroidota</taxon>
        <taxon>Flavobacteriia</taxon>
        <taxon>Flavobacteriales</taxon>
        <taxon>Flavobacteriaceae</taxon>
        <taxon>Winogradskyella</taxon>
    </lineage>
</organism>
<evidence type="ECO:0000313" key="2">
    <source>
        <dbReference type="Proteomes" id="UP001356704"/>
    </source>
</evidence>
<protein>
    <submittedName>
        <fullName evidence="1">Uncharacterized protein</fullName>
    </submittedName>
</protein>
<gene>
    <name evidence="1" type="ORF">V1468_10885</name>
</gene>